<dbReference type="SMART" id="SM00344">
    <property type="entry name" value="HTH_ASNC"/>
    <property type="match status" value="1"/>
</dbReference>
<keyword evidence="1" id="KW-0805">Transcription regulation</keyword>
<reference evidence="5" key="1">
    <citation type="submission" date="2020-05" db="EMBL/GenBank/DDBJ databases">
        <authorList>
            <person name="Chiriac C."/>
            <person name="Salcher M."/>
            <person name="Ghai R."/>
            <person name="Kavagutti S V."/>
        </authorList>
    </citation>
    <scope>NUCLEOTIDE SEQUENCE</scope>
</reference>
<keyword evidence="2" id="KW-0238">DNA-binding</keyword>
<dbReference type="InterPro" id="IPR036388">
    <property type="entry name" value="WH-like_DNA-bd_sf"/>
</dbReference>
<organism evidence="5">
    <name type="scientific">freshwater metagenome</name>
    <dbReference type="NCBI Taxonomy" id="449393"/>
    <lineage>
        <taxon>unclassified sequences</taxon>
        <taxon>metagenomes</taxon>
        <taxon>ecological metagenomes</taxon>
    </lineage>
</organism>
<dbReference type="InterPro" id="IPR000485">
    <property type="entry name" value="AsnC-type_HTH_dom"/>
</dbReference>
<dbReference type="GO" id="GO:0005829">
    <property type="term" value="C:cytosol"/>
    <property type="evidence" value="ECO:0007669"/>
    <property type="project" value="TreeGrafter"/>
</dbReference>
<dbReference type="InterPro" id="IPR011991">
    <property type="entry name" value="ArsR-like_HTH"/>
</dbReference>
<dbReference type="PRINTS" id="PR00033">
    <property type="entry name" value="HTHASNC"/>
</dbReference>
<proteinExistence type="predicted"/>
<keyword evidence="3" id="KW-0804">Transcription</keyword>
<dbReference type="GO" id="GO:0043565">
    <property type="term" value="F:sequence-specific DNA binding"/>
    <property type="evidence" value="ECO:0007669"/>
    <property type="project" value="InterPro"/>
</dbReference>
<protein>
    <submittedName>
        <fullName evidence="5">Unannotated protein</fullName>
    </submittedName>
</protein>
<dbReference type="InterPro" id="IPR019887">
    <property type="entry name" value="Tscrpt_reg_AsnC/Lrp_C"/>
</dbReference>
<dbReference type="SUPFAM" id="SSF54909">
    <property type="entry name" value="Dimeric alpha+beta barrel"/>
    <property type="match status" value="1"/>
</dbReference>
<dbReference type="CDD" id="cd00090">
    <property type="entry name" value="HTH_ARSR"/>
    <property type="match status" value="1"/>
</dbReference>
<dbReference type="InterPro" id="IPR011008">
    <property type="entry name" value="Dimeric_a/b-barrel"/>
</dbReference>
<dbReference type="InterPro" id="IPR019888">
    <property type="entry name" value="Tscrpt_reg_AsnC-like"/>
</dbReference>
<dbReference type="SUPFAM" id="SSF46785">
    <property type="entry name" value="Winged helix' DNA-binding domain"/>
    <property type="match status" value="1"/>
</dbReference>
<evidence type="ECO:0000256" key="2">
    <source>
        <dbReference type="ARBA" id="ARBA00023125"/>
    </source>
</evidence>
<evidence type="ECO:0000313" key="5">
    <source>
        <dbReference type="EMBL" id="CAB4634613.1"/>
    </source>
</evidence>
<dbReference type="PANTHER" id="PTHR30154:SF53">
    <property type="entry name" value="HTH-TYPE TRANSCRIPTIONAL REGULATOR LRPC"/>
    <property type="match status" value="1"/>
</dbReference>
<dbReference type="EMBL" id="CAEZVM010000033">
    <property type="protein sequence ID" value="CAB4634613.1"/>
    <property type="molecule type" value="Genomic_DNA"/>
</dbReference>
<dbReference type="Pfam" id="PF13412">
    <property type="entry name" value="HTH_24"/>
    <property type="match status" value="1"/>
</dbReference>
<gene>
    <name evidence="5" type="ORF">UFOPK2032_00854</name>
</gene>
<sequence length="170" mass="18281">MLPPKESLPSWHNGSMEALDQKILTLLAEDSERSLAEMAEALAIPSSTLHQKIKRLETKGLILGYRAKLDLAKAGLSLTSFVSLTPIDPAAPDNLPELLAPVGEIESCWSVAGSESYIVKVNVATPADLEALLGKIRLVANVRTETTVVLSTAFENRVPVLPTSKDHDSN</sequence>
<dbReference type="PROSITE" id="PS50956">
    <property type="entry name" value="HTH_ASNC_2"/>
    <property type="match status" value="1"/>
</dbReference>
<dbReference type="AlphaFoldDB" id="A0A6J6JE26"/>
<name>A0A6J6JE26_9ZZZZ</name>
<evidence type="ECO:0000259" key="4">
    <source>
        <dbReference type="PROSITE" id="PS50956"/>
    </source>
</evidence>
<evidence type="ECO:0000256" key="1">
    <source>
        <dbReference type="ARBA" id="ARBA00023015"/>
    </source>
</evidence>
<accession>A0A6J6JE26</accession>
<evidence type="ECO:0000256" key="3">
    <source>
        <dbReference type="ARBA" id="ARBA00023163"/>
    </source>
</evidence>
<dbReference type="Pfam" id="PF01037">
    <property type="entry name" value="AsnC_trans_reg"/>
    <property type="match status" value="1"/>
</dbReference>
<dbReference type="Gene3D" id="3.30.70.920">
    <property type="match status" value="1"/>
</dbReference>
<dbReference type="Gene3D" id="1.10.10.10">
    <property type="entry name" value="Winged helix-like DNA-binding domain superfamily/Winged helix DNA-binding domain"/>
    <property type="match status" value="1"/>
</dbReference>
<dbReference type="PANTHER" id="PTHR30154">
    <property type="entry name" value="LEUCINE-RESPONSIVE REGULATORY PROTEIN"/>
    <property type="match status" value="1"/>
</dbReference>
<dbReference type="InterPro" id="IPR036390">
    <property type="entry name" value="WH_DNA-bd_sf"/>
</dbReference>
<feature type="domain" description="HTH asnC-type" evidence="4">
    <location>
        <begin position="16"/>
        <end position="77"/>
    </location>
</feature>
<dbReference type="GO" id="GO:0043200">
    <property type="term" value="P:response to amino acid"/>
    <property type="evidence" value="ECO:0007669"/>
    <property type="project" value="TreeGrafter"/>
</dbReference>